<reference evidence="1 2" key="1">
    <citation type="submission" date="2016-08" db="EMBL/GenBank/DDBJ databases">
        <title>Genome sequencing of Paenibacillus sp. TI45-13ar, isolated from Korean traditional nuruk.</title>
        <authorList>
            <person name="Kim S.-J."/>
        </authorList>
    </citation>
    <scope>NUCLEOTIDE SEQUENCE [LARGE SCALE GENOMIC DNA]</scope>
    <source>
        <strain evidence="1 2">TI45-13ar</strain>
    </source>
</reference>
<dbReference type="PANTHER" id="PTHR34822:SF1">
    <property type="entry name" value="GRPB FAMILY PROTEIN"/>
    <property type="match status" value="1"/>
</dbReference>
<dbReference type="InterPro" id="IPR043519">
    <property type="entry name" value="NT_sf"/>
</dbReference>
<dbReference type="AlphaFoldDB" id="A0A1E3L6F6"/>
<dbReference type="PANTHER" id="PTHR34822">
    <property type="entry name" value="GRPB DOMAIN PROTEIN (AFU_ORTHOLOGUE AFUA_1G01530)"/>
    <property type="match status" value="1"/>
</dbReference>
<accession>A0A1E3L6F6</accession>
<organism evidence="1 2">
    <name type="scientific">Paenibacillus nuruki</name>
    <dbReference type="NCBI Taxonomy" id="1886670"/>
    <lineage>
        <taxon>Bacteria</taxon>
        <taxon>Bacillati</taxon>
        <taxon>Bacillota</taxon>
        <taxon>Bacilli</taxon>
        <taxon>Bacillales</taxon>
        <taxon>Paenibacillaceae</taxon>
        <taxon>Paenibacillus</taxon>
    </lineage>
</organism>
<name>A0A1E3L6F6_9BACL</name>
<dbReference type="EC" id="1.8.4.12" evidence="1"/>
<sequence>MIDIQVYNPKWAEQFEQIKHILTKQLQELMLHIEHVGSTSIVEQIAKPILDIVVVIPSRQQLPEVITALSLLGYHYRGDLGVEGREAFGRIDDYVPWQPDQQVWMNQHLYVCAQDNLELHRHLTFRNYLRQHLDEVIAYGQLKQQIIKQTEDREQYTILKTDFVEGILAKANRSSF</sequence>
<evidence type="ECO:0000313" key="2">
    <source>
        <dbReference type="Proteomes" id="UP000094578"/>
    </source>
</evidence>
<protein>
    <submittedName>
        <fullName evidence="1">Peptide-methionine (S)-S-oxide reductase</fullName>
        <ecNumber evidence="1">1.8.4.11</ecNumber>
        <ecNumber evidence="1">1.8.4.12</ecNumber>
    </submittedName>
</protein>
<comment type="caution">
    <text evidence="1">The sequence shown here is derived from an EMBL/GenBank/DDBJ whole genome shotgun (WGS) entry which is preliminary data.</text>
</comment>
<dbReference type="GO" id="GO:0033743">
    <property type="term" value="F:peptide-methionine (R)-S-oxide reductase activity"/>
    <property type="evidence" value="ECO:0007669"/>
    <property type="project" value="UniProtKB-EC"/>
</dbReference>
<dbReference type="SUPFAM" id="SSF81301">
    <property type="entry name" value="Nucleotidyltransferase"/>
    <property type="match status" value="1"/>
</dbReference>
<dbReference type="Pfam" id="PF04229">
    <property type="entry name" value="GrpB"/>
    <property type="match status" value="1"/>
</dbReference>
<dbReference type="EMBL" id="MDER01000031">
    <property type="protein sequence ID" value="ODP29412.1"/>
    <property type="molecule type" value="Genomic_DNA"/>
</dbReference>
<keyword evidence="2" id="KW-1185">Reference proteome</keyword>
<keyword evidence="1" id="KW-0560">Oxidoreductase</keyword>
<dbReference type="EC" id="1.8.4.11" evidence="1"/>
<dbReference type="GO" id="GO:0008113">
    <property type="term" value="F:peptide-methionine (S)-S-oxide reductase activity"/>
    <property type="evidence" value="ECO:0007669"/>
    <property type="project" value="UniProtKB-EC"/>
</dbReference>
<evidence type="ECO:0000313" key="1">
    <source>
        <dbReference type="EMBL" id="ODP29412.1"/>
    </source>
</evidence>
<dbReference type="Gene3D" id="3.30.460.10">
    <property type="entry name" value="Beta Polymerase, domain 2"/>
    <property type="match status" value="1"/>
</dbReference>
<dbReference type="InterPro" id="IPR007344">
    <property type="entry name" value="GrpB/CoaE"/>
</dbReference>
<dbReference type="RefSeq" id="WP_069326834.1">
    <property type="nucleotide sequence ID" value="NZ_MDER01000031.1"/>
</dbReference>
<gene>
    <name evidence="1" type="ORF">PTI45_01421</name>
</gene>
<proteinExistence type="predicted"/>
<dbReference type="STRING" id="1886670.PTI45_01421"/>
<dbReference type="Proteomes" id="UP000094578">
    <property type="component" value="Unassembled WGS sequence"/>
</dbReference>